<dbReference type="InterPro" id="IPR001753">
    <property type="entry name" value="Enoyl-CoA_hydra/iso"/>
</dbReference>
<dbReference type="Proteomes" id="UP001652628">
    <property type="component" value="Chromosome 2L"/>
</dbReference>
<dbReference type="Pfam" id="PF00378">
    <property type="entry name" value="ECH_1"/>
    <property type="match status" value="1"/>
</dbReference>
<evidence type="ECO:0000313" key="2">
    <source>
        <dbReference type="RefSeq" id="XP_070850703.1"/>
    </source>
</evidence>
<reference evidence="2" key="2">
    <citation type="submission" date="2025-08" db="UniProtKB">
        <authorList>
            <consortium name="RefSeq"/>
        </authorList>
    </citation>
    <scope>IDENTIFICATION</scope>
</reference>
<dbReference type="CDD" id="cd06558">
    <property type="entry name" value="crotonase-like"/>
    <property type="match status" value="1"/>
</dbReference>
<reference evidence="1" key="1">
    <citation type="submission" date="2025-05" db="UniProtKB">
        <authorList>
            <consortium name="RefSeq"/>
        </authorList>
    </citation>
    <scope>NUCLEOTIDE SEQUENCE [LARGE SCALE GENOMIC DNA]</scope>
</reference>
<dbReference type="Gene3D" id="3.90.226.10">
    <property type="entry name" value="2-enoyl-CoA Hydratase, Chain A, domain 1"/>
    <property type="match status" value="1"/>
</dbReference>
<keyword evidence="2" id="KW-0413">Isomerase</keyword>
<protein>
    <submittedName>
        <fullName evidence="2">Enoyl-CoA delta isomerase 1, mitochondrial isoform X1</fullName>
    </submittedName>
</protein>
<dbReference type="PANTHER" id="PTHR11941:SF45">
    <property type="entry name" value="ENOYL-COA DELTA ISOMERASE 1, MITOCHONDRIAL"/>
    <property type="match status" value="1"/>
</dbReference>
<dbReference type="InterPro" id="IPR029045">
    <property type="entry name" value="ClpP/crotonase-like_dom_sf"/>
</dbReference>
<dbReference type="SUPFAM" id="SSF52096">
    <property type="entry name" value="ClpP/crotonase"/>
    <property type="match status" value="1"/>
</dbReference>
<keyword evidence="1" id="KW-1185">Reference proteome</keyword>
<organism evidence="1 2">
    <name type="scientific">Drosophila suzukii</name>
    <name type="common">Spotted-wing drosophila fruit fly</name>
    <dbReference type="NCBI Taxonomy" id="28584"/>
    <lineage>
        <taxon>Eukaryota</taxon>
        <taxon>Metazoa</taxon>
        <taxon>Ecdysozoa</taxon>
        <taxon>Arthropoda</taxon>
        <taxon>Hexapoda</taxon>
        <taxon>Insecta</taxon>
        <taxon>Pterygota</taxon>
        <taxon>Neoptera</taxon>
        <taxon>Endopterygota</taxon>
        <taxon>Diptera</taxon>
        <taxon>Brachycera</taxon>
        <taxon>Muscomorpha</taxon>
        <taxon>Ephydroidea</taxon>
        <taxon>Drosophilidae</taxon>
        <taxon>Drosophila</taxon>
        <taxon>Sophophora</taxon>
    </lineage>
</organism>
<dbReference type="Gene3D" id="6.10.250.170">
    <property type="match status" value="1"/>
</dbReference>
<sequence length="310" mass="34529">MKLSSRIPFRLALKQTPEQRSSSIDTYQRTMLHSNLLRLVARGGPKRLMSTATKLTTVEVNDKTGIATLTMNRPPVNSQNVQLLEDLQKSITEIENNKSRGLILTSAMSNVFSAGLDIHEMYNTNEERLRIVWTELQNAWIALYGSSLPTAAAINGHAPAGGCLLATACEYRVMVPNCRIGLNETQLGIIAPKWLMSGFLNVLPKRVAERALTQGRMFTTQEAFEVGLVDEIANSKEEALEKCSAFIGSFAKVNSLARGLTKLQFRAENIKEFEKIREKDVANFIALASRPEIQKDMGIYLENLKKKGKK</sequence>
<dbReference type="GO" id="GO:0016853">
    <property type="term" value="F:isomerase activity"/>
    <property type="evidence" value="ECO:0007669"/>
    <property type="project" value="UniProtKB-KW"/>
</dbReference>
<gene>
    <name evidence="2" type="primary">LOC108009187</name>
</gene>
<evidence type="ECO:0000313" key="1">
    <source>
        <dbReference type="Proteomes" id="UP001652628"/>
    </source>
</evidence>
<proteinExistence type="predicted"/>
<accession>A0ABM4TL67</accession>
<dbReference type="PANTHER" id="PTHR11941">
    <property type="entry name" value="ENOYL-COA HYDRATASE-RELATED"/>
    <property type="match status" value="1"/>
</dbReference>
<dbReference type="GeneID" id="108009187"/>
<name>A0ABM4TL67_DROSZ</name>
<dbReference type="RefSeq" id="XP_070850703.1">
    <property type="nucleotide sequence ID" value="XM_070994602.1"/>
</dbReference>